<dbReference type="CDD" id="cd12148">
    <property type="entry name" value="fungal_TF_MHR"/>
    <property type="match status" value="1"/>
</dbReference>
<feature type="compositionally biased region" description="Polar residues" evidence="6">
    <location>
        <begin position="24"/>
        <end position="35"/>
    </location>
</feature>
<dbReference type="InterPro" id="IPR007219">
    <property type="entry name" value="XnlR_reg_dom"/>
</dbReference>
<dbReference type="STRING" id="930990.A0A067NAH8"/>
<dbReference type="SMART" id="SM00906">
    <property type="entry name" value="Fungal_trans"/>
    <property type="match status" value="1"/>
</dbReference>
<dbReference type="GO" id="GO:0005634">
    <property type="term" value="C:nucleus"/>
    <property type="evidence" value="ECO:0007669"/>
    <property type="project" value="UniProtKB-SubCell"/>
</dbReference>
<gene>
    <name evidence="8" type="ORF">BOTBODRAFT_25571</name>
</gene>
<dbReference type="GO" id="GO:0006351">
    <property type="term" value="P:DNA-templated transcription"/>
    <property type="evidence" value="ECO:0007669"/>
    <property type="project" value="InterPro"/>
</dbReference>
<comment type="subcellular location">
    <subcellularLocation>
        <location evidence="1">Nucleus</location>
    </subcellularLocation>
</comment>
<dbReference type="InParanoid" id="A0A067NAH8"/>
<evidence type="ECO:0000256" key="4">
    <source>
        <dbReference type="ARBA" id="ARBA00023163"/>
    </source>
</evidence>
<sequence>MVIPVQDMSSQTMEISHEKPAKLPTSSRKQLLQRQNYKKPLTSSSTVSSASSPASPPQSTALIRGSACRSCRRKKHKCDAAKPACGQCVRVGTADTCQYDPTTYQARVESLQGRIQFLEDQITRFETIELSPVTLASTLRGGSRALSTSEKLASHSVIGNASATKRPNPAPFTPYFPLNALPDFGNWWMQEEIPHVITNHLIYVFIQHRHQVVFELNVPRFLKSLELPFADRRRPHPCLLDAMVLIGAHFTPETFGKYEPVFLGRLRRSLANSLANADRIVDFIRASATLSFFYFFKGRFTEGYNLCASTMRFSVGCGMNSITSPDPRLYPRRKILGPPADAIELEERVHAFWMLFCLDRSGALTLGQPVACPQEEITSMWPSPELQDIDHSEISGGTINRLFLNLATASASAVPDSVACLRAKAVAILYRASRVSARLSEPGVIVHQEIWNEYYAIDHAICHFTATLPSMFDQRGMEYVGGRINPSVVSALTSSHGAALRLHNACAEMDATSYQKCLNAARAVVSVVQEIRDADFPTLHIVQGVTWAFAFEVLAREARNQKKASNVQVLTTIKLEMEALLRAMTRLAEVFPKAMSTRLSGARKQLSWVDSGDL</sequence>
<evidence type="ECO:0000256" key="1">
    <source>
        <dbReference type="ARBA" id="ARBA00004123"/>
    </source>
</evidence>
<keyword evidence="4" id="KW-0804">Transcription</keyword>
<name>A0A067NAH8_BOTB1</name>
<dbReference type="GO" id="GO:0000981">
    <property type="term" value="F:DNA-binding transcription factor activity, RNA polymerase II-specific"/>
    <property type="evidence" value="ECO:0007669"/>
    <property type="project" value="InterPro"/>
</dbReference>
<dbReference type="EMBL" id="KL198016">
    <property type="protein sequence ID" value="KDQ21142.1"/>
    <property type="molecule type" value="Genomic_DNA"/>
</dbReference>
<keyword evidence="5" id="KW-0539">Nucleus</keyword>
<dbReference type="Pfam" id="PF04082">
    <property type="entry name" value="Fungal_trans"/>
    <property type="match status" value="1"/>
</dbReference>
<dbReference type="SMART" id="SM00066">
    <property type="entry name" value="GAL4"/>
    <property type="match status" value="1"/>
</dbReference>
<keyword evidence="3" id="KW-0805">Transcription regulation</keyword>
<keyword evidence="2" id="KW-0479">Metal-binding</keyword>
<protein>
    <recommendedName>
        <fullName evidence="7">Zn(2)-C6 fungal-type domain-containing protein</fullName>
    </recommendedName>
</protein>
<evidence type="ECO:0000256" key="2">
    <source>
        <dbReference type="ARBA" id="ARBA00022723"/>
    </source>
</evidence>
<evidence type="ECO:0000256" key="5">
    <source>
        <dbReference type="ARBA" id="ARBA00023242"/>
    </source>
</evidence>
<dbReference type="GO" id="GO:0008270">
    <property type="term" value="F:zinc ion binding"/>
    <property type="evidence" value="ECO:0007669"/>
    <property type="project" value="InterPro"/>
</dbReference>
<dbReference type="PANTHER" id="PTHR47338:SF29">
    <property type="entry name" value="ZN(2)-C6 FUNGAL-TYPE DOMAIN-CONTAINING PROTEIN"/>
    <property type="match status" value="1"/>
</dbReference>
<dbReference type="SUPFAM" id="SSF57701">
    <property type="entry name" value="Zn2/Cys6 DNA-binding domain"/>
    <property type="match status" value="1"/>
</dbReference>
<dbReference type="InterPro" id="IPR036864">
    <property type="entry name" value="Zn2-C6_fun-type_DNA-bd_sf"/>
</dbReference>
<dbReference type="InterPro" id="IPR050815">
    <property type="entry name" value="TF_fung"/>
</dbReference>
<dbReference type="CDD" id="cd00067">
    <property type="entry name" value="GAL4"/>
    <property type="match status" value="1"/>
</dbReference>
<keyword evidence="9" id="KW-1185">Reference proteome</keyword>
<dbReference type="Pfam" id="PF00172">
    <property type="entry name" value="Zn_clus"/>
    <property type="match status" value="1"/>
</dbReference>
<dbReference type="OrthoDB" id="2309723at2759"/>
<evidence type="ECO:0000256" key="6">
    <source>
        <dbReference type="SAM" id="MobiDB-lite"/>
    </source>
</evidence>
<feature type="domain" description="Zn(2)-C6 fungal-type" evidence="7">
    <location>
        <begin position="67"/>
        <end position="99"/>
    </location>
</feature>
<dbReference type="GO" id="GO:0003677">
    <property type="term" value="F:DNA binding"/>
    <property type="evidence" value="ECO:0007669"/>
    <property type="project" value="InterPro"/>
</dbReference>
<evidence type="ECO:0000313" key="8">
    <source>
        <dbReference type="EMBL" id="KDQ21142.1"/>
    </source>
</evidence>
<dbReference type="Proteomes" id="UP000027195">
    <property type="component" value="Unassembled WGS sequence"/>
</dbReference>
<dbReference type="PROSITE" id="PS50048">
    <property type="entry name" value="ZN2_CY6_FUNGAL_2"/>
    <property type="match status" value="1"/>
</dbReference>
<dbReference type="InterPro" id="IPR001138">
    <property type="entry name" value="Zn2Cys6_DnaBD"/>
</dbReference>
<reference evidence="9" key="1">
    <citation type="journal article" date="2014" name="Proc. Natl. Acad. Sci. U.S.A.">
        <title>Extensive sampling of basidiomycete genomes demonstrates inadequacy of the white-rot/brown-rot paradigm for wood decay fungi.</title>
        <authorList>
            <person name="Riley R."/>
            <person name="Salamov A.A."/>
            <person name="Brown D.W."/>
            <person name="Nagy L.G."/>
            <person name="Floudas D."/>
            <person name="Held B.W."/>
            <person name="Levasseur A."/>
            <person name="Lombard V."/>
            <person name="Morin E."/>
            <person name="Otillar R."/>
            <person name="Lindquist E.A."/>
            <person name="Sun H."/>
            <person name="LaButti K.M."/>
            <person name="Schmutz J."/>
            <person name="Jabbour D."/>
            <person name="Luo H."/>
            <person name="Baker S.E."/>
            <person name="Pisabarro A.G."/>
            <person name="Walton J.D."/>
            <person name="Blanchette R.A."/>
            <person name="Henrissat B."/>
            <person name="Martin F."/>
            <person name="Cullen D."/>
            <person name="Hibbett D.S."/>
            <person name="Grigoriev I.V."/>
        </authorList>
    </citation>
    <scope>NUCLEOTIDE SEQUENCE [LARGE SCALE GENOMIC DNA]</scope>
    <source>
        <strain evidence="9">FD-172 SS1</strain>
    </source>
</reference>
<organism evidence="8 9">
    <name type="scientific">Botryobasidium botryosum (strain FD-172 SS1)</name>
    <dbReference type="NCBI Taxonomy" id="930990"/>
    <lineage>
        <taxon>Eukaryota</taxon>
        <taxon>Fungi</taxon>
        <taxon>Dikarya</taxon>
        <taxon>Basidiomycota</taxon>
        <taxon>Agaricomycotina</taxon>
        <taxon>Agaricomycetes</taxon>
        <taxon>Cantharellales</taxon>
        <taxon>Botryobasidiaceae</taxon>
        <taxon>Botryobasidium</taxon>
    </lineage>
</organism>
<feature type="region of interest" description="Disordered" evidence="6">
    <location>
        <begin position="1"/>
        <end position="65"/>
    </location>
</feature>
<dbReference type="AlphaFoldDB" id="A0A067NAH8"/>
<dbReference type="Gene3D" id="4.10.240.10">
    <property type="entry name" value="Zn(2)-C6 fungal-type DNA-binding domain"/>
    <property type="match status" value="1"/>
</dbReference>
<dbReference type="PANTHER" id="PTHR47338">
    <property type="entry name" value="ZN(II)2CYS6 TRANSCRIPTION FACTOR (EUROFUNG)-RELATED"/>
    <property type="match status" value="1"/>
</dbReference>
<evidence type="ECO:0000313" key="9">
    <source>
        <dbReference type="Proteomes" id="UP000027195"/>
    </source>
</evidence>
<dbReference type="HOGENOM" id="CLU_022337_0_0_1"/>
<accession>A0A067NAH8</accession>
<feature type="compositionally biased region" description="Low complexity" evidence="6">
    <location>
        <begin position="42"/>
        <end position="61"/>
    </location>
</feature>
<evidence type="ECO:0000256" key="3">
    <source>
        <dbReference type="ARBA" id="ARBA00023015"/>
    </source>
</evidence>
<evidence type="ECO:0000259" key="7">
    <source>
        <dbReference type="PROSITE" id="PS50048"/>
    </source>
</evidence>
<proteinExistence type="predicted"/>
<dbReference type="PROSITE" id="PS00463">
    <property type="entry name" value="ZN2_CY6_FUNGAL_1"/>
    <property type="match status" value="1"/>
</dbReference>